<dbReference type="AlphaFoldDB" id="A0A1S8LQ10"/>
<keyword evidence="2" id="KW-1185">Reference proteome</keyword>
<gene>
    <name evidence="1" type="ORF">CROST_001800</name>
</gene>
<reference evidence="1 2" key="1">
    <citation type="submission" date="2022-04" db="EMBL/GenBank/DDBJ databases">
        <title>Genome sequence of C. roseum typestrain.</title>
        <authorList>
            <person name="Poehlein A."/>
            <person name="Schoch T."/>
            <person name="Duerre P."/>
            <person name="Daniel R."/>
        </authorList>
    </citation>
    <scope>NUCLEOTIDE SEQUENCE [LARGE SCALE GENOMIC DNA]</scope>
    <source>
        <strain evidence="1 2">DSM 7320</strain>
    </source>
</reference>
<proteinExistence type="predicted"/>
<evidence type="ECO:0000313" key="2">
    <source>
        <dbReference type="Proteomes" id="UP000190951"/>
    </source>
</evidence>
<sequence>MKKLFSVIAAITISASLAGCASNSSSSKAGSSKKLVTKDSGLTKIIEDKTKAINDGKFDDYMKNYDDKSAIYKTVKDDKKDDFSKYKVKTTIEDVKVLNKGSKTAQVQVVESNSKIKGPGFLDNRTMYVDYLTNIDGTWKITNEDIMRVEYKEPVYDTLYKNVKEANDKKLDDYMDTIDPTDNDNYNKTKDSMLDSFNKYNIVYTLEQADIKSKSDKDTTVEFVETAIDKKTSDYKDNRTTGVYHLRIVNGAWKIFKTEIKTTESIDKSGNTIKTSGKTSGKK</sequence>
<evidence type="ECO:0000313" key="1">
    <source>
        <dbReference type="EMBL" id="URZ09508.1"/>
    </source>
</evidence>
<protein>
    <submittedName>
        <fullName evidence="1">Uncharacterized protein</fullName>
    </submittedName>
</protein>
<dbReference type="RefSeq" id="WP_077834861.1">
    <property type="nucleotide sequence ID" value="NZ_CP096983.1"/>
</dbReference>
<dbReference type="STRING" id="84029.CROST_00770"/>
<dbReference type="PROSITE" id="PS51257">
    <property type="entry name" value="PROKAR_LIPOPROTEIN"/>
    <property type="match status" value="1"/>
</dbReference>
<dbReference type="Proteomes" id="UP000190951">
    <property type="component" value="Chromosome"/>
</dbReference>
<organism evidence="1 2">
    <name type="scientific">Clostridium felsineum</name>
    <dbReference type="NCBI Taxonomy" id="36839"/>
    <lineage>
        <taxon>Bacteria</taxon>
        <taxon>Bacillati</taxon>
        <taxon>Bacillota</taxon>
        <taxon>Clostridia</taxon>
        <taxon>Eubacteriales</taxon>
        <taxon>Clostridiaceae</taxon>
        <taxon>Clostridium</taxon>
    </lineage>
</organism>
<dbReference type="KEGG" id="crw:CROST_001800"/>
<accession>A0A1S8LQ10</accession>
<name>A0A1S8LQ10_9CLOT</name>
<dbReference type="EMBL" id="CP096983">
    <property type="protein sequence ID" value="URZ09508.1"/>
    <property type="molecule type" value="Genomic_DNA"/>
</dbReference>